<proteinExistence type="predicted"/>
<dbReference type="Proteomes" id="UP000030564">
    <property type="component" value="Unassembled WGS sequence"/>
</dbReference>
<reference evidence="1 2" key="1">
    <citation type="submission" date="2014-10" db="EMBL/GenBank/DDBJ databases">
        <title>Draft genome sequence of Pseudomonas chlororaphis EA105.</title>
        <authorList>
            <person name="McCully L.M."/>
            <person name="Bitzer A.S."/>
            <person name="Spence C."/>
            <person name="Bais H."/>
            <person name="Silby M.W."/>
        </authorList>
    </citation>
    <scope>NUCLEOTIDE SEQUENCE [LARGE SCALE GENOMIC DNA]</scope>
    <source>
        <strain evidence="1 2">EA105</strain>
    </source>
</reference>
<organism evidence="1 2">
    <name type="scientific">Pseudomonas chlororaphis</name>
    <dbReference type="NCBI Taxonomy" id="587753"/>
    <lineage>
        <taxon>Bacteria</taxon>
        <taxon>Pseudomonadati</taxon>
        <taxon>Pseudomonadota</taxon>
        <taxon>Gammaproteobacteria</taxon>
        <taxon>Pseudomonadales</taxon>
        <taxon>Pseudomonadaceae</taxon>
        <taxon>Pseudomonas</taxon>
    </lineage>
</organism>
<dbReference type="OrthoDB" id="7027607at2"/>
<dbReference type="PATRIC" id="fig|587753.9.peg.1274"/>
<name>A0A0A6DB09_9PSED</name>
<protein>
    <submittedName>
        <fullName evidence="1">Uncharacterized protein</fullName>
    </submittedName>
</protein>
<comment type="caution">
    <text evidence="1">The sequence shown here is derived from an EMBL/GenBank/DDBJ whole genome shotgun (WGS) entry which is preliminary data.</text>
</comment>
<accession>A0A0A6DB09</accession>
<evidence type="ECO:0000313" key="2">
    <source>
        <dbReference type="Proteomes" id="UP000030564"/>
    </source>
</evidence>
<evidence type="ECO:0000313" key="1">
    <source>
        <dbReference type="EMBL" id="KHA72360.1"/>
    </source>
</evidence>
<dbReference type="AlphaFoldDB" id="A0A0A6DB09"/>
<sequence>MKGIFSSYDEKTGKGTIRPKPSGRCLSFAEATGFFLTAKEYRFSIPLADAQQANVKVGGEVEFELPKSKNGKVKILRY</sequence>
<gene>
    <name evidence="1" type="ORF">NZ35_15855</name>
</gene>
<dbReference type="EMBL" id="JSFK01000015">
    <property type="protein sequence ID" value="KHA72360.1"/>
    <property type="molecule type" value="Genomic_DNA"/>
</dbReference>